<proteinExistence type="predicted"/>
<gene>
    <name evidence="1" type="ORF">M378DRAFT_780946</name>
</gene>
<dbReference type="InParanoid" id="A0A0C2TQ42"/>
<dbReference type="EMBL" id="KN818226">
    <property type="protein sequence ID" value="KIL69359.1"/>
    <property type="molecule type" value="Genomic_DNA"/>
</dbReference>
<dbReference type="AlphaFoldDB" id="A0A0C2TQ42"/>
<dbReference type="Proteomes" id="UP000054549">
    <property type="component" value="Unassembled WGS sequence"/>
</dbReference>
<evidence type="ECO:0000313" key="2">
    <source>
        <dbReference type="Proteomes" id="UP000054549"/>
    </source>
</evidence>
<accession>A0A0C2TQ42</accession>
<organism evidence="1 2">
    <name type="scientific">Amanita muscaria (strain Koide BX008)</name>
    <dbReference type="NCBI Taxonomy" id="946122"/>
    <lineage>
        <taxon>Eukaryota</taxon>
        <taxon>Fungi</taxon>
        <taxon>Dikarya</taxon>
        <taxon>Basidiomycota</taxon>
        <taxon>Agaricomycotina</taxon>
        <taxon>Agaricomycetes</taxon>
        <taxon>Agaricomycetidae</taxon>
        <taxon>Agaricales</taxon>
        <taxon>Pluteineae</taxon>
        <taxon>Amanitaceae</taxon>
        <taxon>Amanita</taxon>
    </lineage>
</organism>
<protein>
    <submittedName>
        <fullName evidence="1">Uncharacterized protein</fullName>
    </submittedName>
</protein>
<keyword evidence="2" id="KW-1185">Reference proteome</keyword>
<sequence>MYFMQRNCRQRRIVTADCPLTLTHHFRSVTCYSHRHCRSRLDFRCCHRRHLQGCSVQKAIKAISTYFDVAEYDRSRASIIPRMRGKRRVLKCLDYRAQD</sequence>
<dbReference type="HOGENOM" id="CLU_2319815_0_0_1"/>
<evidence type="ECO:0000313" key="1">
    <source>
        <dbReference type="EMBL" id="KIL69359.1"/>
    </source>
</evidence>
<name>A0A0C2TQ42_AMAMK</name>
<reference evidence="1 2" key="1">
    <citation type="submission" date="2014-04" db="EMBL/GenBank/DDBJ databases">
        <title>Evolutionary Origins and Diversification of the Mycorrhizal Mutualists.</title>
        <authorList>
            <consortium name="DOE Joint Genome Institute"/>
            <consortium name="Mycorrhizal Genomics Consortium"/>
            <person name="Kohler A."/>
            <person name="Kuo A."/>
            <person name="Nagy L.G."/>
            <person name="Floudas D."/>
            <person name="Copeland A."/>
            <person name="Barry K.W."/>
            <person name="Cichocki N."/>
            <person name="Veneault-Fourrey C."/>
            <person name="LaButti K."/>
            <person name="Lindquist E.A."/>
            <person name="Lipzen A."/>
            <person name="Lundell T."/>
            <person name="Morin E."/>
            <person name="Murat C."/>
            <person name="Riley R."/>
            <person name="Ohm R."/>
            <person name="Sun H."/>
            <person name="Tunlid A."/>
            <person name="Henrissat B."/>
            <person name="Grigoriev I.V."/>
            <person name="Hibbett D.S."/>
            <person name="Martin F."/>
        </authorList>
    </citation>
    <scope>NUCLEOTIDE SEQUENCE [LARGE SCALE GENOMIC DNA]</scope>
    <source>
        <strain evidence="1 2">Koide BX008</strain>
    </source>
</reference>